<gene>
    <name evidence="7" type="ORF">BROFUL_02736</name>
</gene>
<evidence type="ECO:0000259" key="6">
    <source>
        <dbReference type="Pfam" id="PF01699"/>
    </source>
</evidence>
<evidence type="ECO:0000256" key="2">
    <source>
        <dbReference type="ARBA" id="ARBA00022692"/>
    </source>
</evidence>
<dbReference type="InterPro" id="IPR004481">
    <property type="entry name" value="K/Na/Ca-exchanger"/>
</dbReference>
<comment type="caution">
    <text evidence="7">The sequence shown here is derived from an EMBL/GenBank/DDBJ whole genome shotgun (WGS) entry which is preliminary data.</text>
</comment>
<feature type="transmembrane region" description="Helical" evidence="5">
    <location>
        <begin position="72"/>
        <end position="96"/>
    </location>
</feature>
<dbReference type="Pfam" id="PF01699">
    <property type="entry name" value="Na_Ca_ex"/>
    <property type="match status" value="2"/>
</dbReference>
<dbReference type="NCBIfam" id="TIGR00367">
    <property type="entry name" value="calcium/sodium antiporter"/>
    <property type="match status" value="1"/>
</dbReference>
<dbReference type="InterPro" id="IPR004837">
    <property type="entry name" value="NaCa_Exmemb"/>
</dbReference>
<reference evidence="7 8" key="1">
    <citation type="journal article" date="2013" name="BMC Microbiol.">
        <title>Identification of the type II cytochrome c maturation pathway in anammox bacteria by comparative genomics.</title>
        <authorList>
            <person name="Ferousi C."/>
            <person name="Speth D.R."/>
            <person name="Reimann J."/>
            <person name="Op den Camp H.J."/>
            <person name="Allen J.W."/>
            <person name="Keltjens J.T."/>
            <person name="Jetten M.S."/>
        </authorList>
    </citation>
    <scope>NUCLEOTIDE SEQUENCE [LARGE SCALE GENOMIC DNA]</scope>
    <source>
        <strain evidence="7">RU1</strain>
    </source>
</reference>
<dbReference type="PANTHER" id="PTHR10846">
    <property type="entry name" value="SODIUM/POTASSIUM/CALCIUM EXCHANGER"/>
    <property type="match status" value="1"/>
</dbReference>
<dbReference type="GO" id="GO:0008273">
    <property type="term" value="F:calcium, potassium:sodium antiporter activity"/>
    <property type="evidence" value="ECO:0007669"/>
    <property type="project" value="TreeGrafter"/>
</dbReference>
<dbReference type="PATRIC" id="fig|380242.3.peg.3383"/>
<protein>
    <submittedName>
        <fullName evidence="7">Ca2+/Na+ antiporter</fullName>
    </submittedName>
</protein>
<feature type="transmembrane region" description="Helical" evidence="5">
    <location>
        <begin position="236"/>
        <end position="258"/>
    </location>
</feature>
<dbReference type="EMBL" id="LAQJ01000254">
    <property type="protein sequence ID" value="KKO18568.1"/>
    <property type="molecule type" value="Genomic_DNA"/>
</dbReference>
<dbReference type="GO" id="GO:0006874">
    <property type="term" value="P:intracellular calcium ion homeostasis"/>
    <property type="evidence" value="ECO:0007669"/>
    <property type="project" value="TreeGrafter"/>
</dbReference>
<comment type="subcellular location">
    <subcellularLocation>
        <location evidence="1">Membrane</location>
        <topology evidence="1">Multi-pass membrane protein</topology>
    </subcellularLocation>
</comment>
<evidence type="ECO:0000256" key="3">
    <source>
        <dbReference type="ARBA" id="ARBA00022989"/>
    </source>
</evidence>
<dbReference type="GO" id="GO:0005262">
    <property type="term" value="F:calcium channel activity"/>
    <property type="evidence" value="ECO:0007669"/>
    <property type="project" value="TreeGrafter"/>
</dbReference>
<dbReference type="PANTHER" id="PTHR10846:SF8">
    <property type="entry name" value="INNER MEMBRANE PROTEIN YRBG"/>
    <property type="match status" value="1"/>
</dbReference>
<dbReference type="GO" id="GO:0005886">
    <property type="term" value="C:plasma membrane"/>
    <property type="evidence" value="ECO:0007669"/>
    <property type="project" value="TreeGrafter"/>
</dbReference>
<dbReference type="Gene3D" id="1.20.1420.30">
    <property type="entry name" value="NCX, central ion-binding region"/>
    <property type="match status" value="1"/>
</dbReference>
<feature type="transmembrane region" description="Helical" evidence="5">
    <location>
        <begin position="6"/>
        <end position="25"/>
    </location>
</feature>
<dbReference type="AlphaFoldDB" id="A0A0M2UR53"/>
<feature type="transmembrane region" description="Helical" evidence="5">
    <location>
        <begin position="168"/>
        <end position="186"/>
    </location>
</feature>
<proteinExistence type="predicted"/>
<feature type="transmembrane region" description="Helical" evidence="5">
    <location>
        <begin position="264"/>
        <end position="282"/>
    </location>
</feature>
<feature type="domain" description="Sodium/calcium exchanger membrane region" evidence="6">
    <location>
        <begin position="7"/>
        <end position="147"/>
    </location>
</feature>
<keyword evidence="3 5" id="KW-1133">Transmembrane helix</keyword>
<keyword evidence="4 5" id="KW-0472">Membrane</keyword>
<evidence type="ECO:0000313" key="7">
    <source>
        <dbReference type="EMBL" id="KKO18568.1"/>
    </source>
</evidence>
<feature type="transmembrane region" description="Helical" evidence="5">
    <location>
        <begin position="201"/>
        <end position="224"/>
    </location>
</feature>
<sequence>MEIFINLLALTASLGVLVFLGEKLILSAQRLARAFGVSSAVIGLTVLAYGTSLPEFVVSSMAAVRQSSDLSVSNIVGSNIYNIAFILGVASIISPLSIKETIFAKRDGLVMLFAVIIICLFAYLGKMGRLTGIAMVAIIAGYTYTIIRHDRVHRKTGPDKNLSKIKEAVVVVLLLAGVLISGYFTVDYAVKLARSAGVTEWLIGATIVAAGTSLPETIVSILAARKGEYAMSIGNIVGSNIFNILWILGFASILNPLTINFQKIYPDLIFLAIITLLLYAALRKGRLTKGEGLLYIALYIGYISYLL</sequence>
<evidence type="ECO:0000256" key="4">
    <source>
        <dbReference type="ARBA" id="ARBA00023136"/>
    </source>
</evidence>
<accession>A0A0M2UR53</accession>
<feature type="transmembrane region" description="Helical" evidence="5">
    <location>
        <begin position="32"/>
        <end position="52"/>
    </location>
</feature>
<evidence type="ECO:0000256" key="1">
    <source>
        <dbReference type="ARBA" id="ARBA00004141"/>
    </source>
</evidence>
<keyword evidence="2 5" id="KW-0812">Transmembrane</keyword>
<organism evidence="7 8">
    <name type="scientific">Candidatus Brocadia fulgida</name>
    <dbReference type="NCBI Taxonomy" id="380242"/>
    <lineage>
        <taxon>Bacteria</taxon>
        <taxon>Pseudomonadati</taxon>
        <taxon>Planctomycetota</taxon>
        <taxon>Candidatus Brocadiia</taxon>
        <taxon>Candidatus Brocadiales</taxon>
        <taxon>Candidatus Brocadiaceae</taxon>
        <taxon>Candidatus Brocadia</taxon>
    </lineage>
</organism>
<feature type="transmembrane region" description="Helical" evidence="5">
    <location>
        <begin position="130"/>
        <end position="147"/>
    </location>
</feature>
<keyword evidence="8" id="KW-1185">Reference proteome</keyword>
<dbReference type="InterPro" id="IPR044880">
    <property type="entry name" value="NCX_ion-bd_dom_sf"/>
</dbReference>
<feature type="transmembrane region" description="Helical" evidence="5">
    <location>
        <begin position="108"/>
        <end position="124"/>
    </location>
</feature>
<evidence type="ECO:0000256" key="5">
    <source>
        <dbReference type="SAM" id="Phobius"/>
    </source>
</evidence>
<feature type="domain" description="Sodium/calcium exchanger membrane region" evidence="6">
    <location>
        <begin position="168"/>
        <end position="306"/>
    </location>
</feature>
<dbReference type="Proteomes" id="UP000034954">
    <property type="component" value="Unassembled WGS sequence"/>
</dbReference>
<evidence type="ECO:0000313" key="8">
    <source>
        <dbReference type="Proteomes" id="UP000034954"/>
    </source>
</evidence>
<name>A0A0M2UR53_9BACT</name>